<evidence type="ECO:0000256" key="1">
    <source>
        <dbReference type="ARBA" id="ARBA00004141"/>
    </source>
</evidence>
<comment type="similarity">
    <text evidence="2">Belongs to the oxidase-dependent Fe transporter (OFeT) (TC 9.A.10.1) family.</text>
</comment>
<evidence type="ECO:0000256" key="4">
    <source>
        <dbReference type="ARBA" id="ARBA00022989"/>
    </source>
</evidence>
<keyword evidence="4 6" id="KW-1133">Transmembrane helix</keyword>
<dbReference type="NCBIfam" id="NF041756">
    <property type="entry name" value="EfeU"/>
    <property type="match status" value="1"/>
</dbReference>
<keyword evidence="8" id="KW-1185">Reference proteome</keyword>
<feature type="transmembrane region" description="Helical" evidence="6">
    <location>
        <begin position="38"/>
        <end position="58"/>
    </location>
</feature>
<dbReference type="PANTHER" id="PTHR31632">
    <property type="entry name" value="IRON TRANSPORTER FTH1"/>
    <property type="match status" value="1"/>
</dbReference>
<feature type="transmembrane region" description="Helical" evidence="6">
    <location>
        <begin position="264"/>
        <end position="282"/>
    </location>
</feature>
<sequence length="297" mass="31280">MVGTFIIGLREGLEAALVVGILLAYVQKVGRPDVRARIWVGVAAAALLSLAVGALLTFGTYGLTFQAQELIGGTMSIIAVGFVTWMVFWMARTARHLKGQLESEVDKALTGSAWTLVLVGFLAVAREGIETALFLWSAVRSSGDGESPWLGAVLGLAAAVALGALIHRGIVRIDLAKFFQWTGGLLVVVAAGVLAYAVHDLQEARFLPGPFEPAPAGASSFASGLYGESAWLFRIPDVIDPSGLPAAILKGTIGFSPEMTVLEVLAWGVYLAVVMTLFLRVTRRRTPAAVSLSEGAS</sequence>
<evidence type="ECO:0000256" key="2">
    <source>
        <dbReference type="ARBA" id="ARBA00008333"/>
    </source>
</evidence>
<organism evidence="7 8">
    <name type="scientific">Aeromicrobium alkaliterrae</name>
    <dbReference type="NCBI Taxonomy" id="302168"/>
    <lineage>
        <taxon>Bacteria</taxon>
        <taxon>Bacillati</taxon>
        <taxon>Actinomycetota</taxon>
        <taxon>Actinomycetes</taxon>
        <taxon>Propionibacteriales</taxon>
        <taxon>Nocardioidaceae</taxon>
        <taxon>Aeromicrobium</taxon>
    </lineage>
</organism>
<dbReference type="Pfam" id="PF03239">
    <property type="entry name" value="FTR1"/>
    <property type="match status" value="1"/>
</dbReference>
<protein>
    <submittedName>
        <fullName evidence="7">FTR1 family protein</fullName>
    </submittedName>
</protein>
<dbReference type="PANTHER" id="PTHR31632:SF2">
    <property type="entry name" value="PLASMA MEMBRANE IRON PERMEASE"/>
    <property type="match status" value="1"/>
</dbReference>
<dbReference type="InterPro" id="IPR004923">
    <property type="entry name" value="FTR1/Fip1/EfeU"/>
</dbReference>
<evidence type="ECO:0000313" key="7">
    <source>
        <dbReference type="EMBL" id="GAA1736549.1"/>
    </source>
</evidence>
<proteinExistence type="inferred from homology"/>
<evidence type="ECO:0000256" key="6">
    <source>
        <dbReference type="SAM" id="Phobius"/>
    </source>
</evidence>
<dbReference type="RefSeq" id="WP_344199790.1">
    <property type="nucleotide sequence ID" value="NZ_BAAAME010000004.1"/>
</dbReference>
<name>A0ABN2JRG3_9ACTN</name>
<dbReference type="EMBL" id="BAAAME010000004">
    <property type="protein sequence ID" value="GAA1736549.1"/>
    <property type="molecule type" value="Genomic_DNA"/>
</dbReference>
<reference evidence="7 8" key="1">
    <citation type="journal article" date="2019" name="Int. J. Syst. Evol. Microbiol.">
        <title>The Global Catalogue of Microorganisms (GCM) 10K type strain sequencing project: providing services to taxonomists for standard genome sequencing and annotation.</title>
        <authorList>
            <consortium name="The Broad Institute Genomics Platform"/>
            <consortium name="The Broad Institute Genome Sequencing Center for Infectious Disease"/>
            <person name="Wu L."/>
            <person name="Ma J."/>
        </authorList>
    </citation>
    <scope>NUCLEOTIDE SEQUENCE [LARGE SCALE GENOMIC DNA]</scope>
    <source>
        <strain evidence="7 8">JCM 13518</strain>
    </source>
</reference>
<evidence type="ECO:0000313" key="8">
    <source>
        <dbReference type="Proteomes" id="UP001501057"/>
    </source>
</evidence>
<feature type="transmembrane region" description="Helical" evidence="6">
    <location>
        <begin position="178"/>
        <end position="198"/>
    </location>
</feature>
<feature type="transmembrane region" description="Helical" evidence="6">
    <location>
        <begin position="148"/>
        <end position="166"/>
    </location>
</feature>
<keyword evidence="5 6" id="KW-0472">Membrane</keyword>
<keyword evidence="3 6" id="KW-0812">Transmembrane</keyword>
<accession>A0ABN2JRG3</accession>
<feature type="transmembrane region" description="Helical" evidence="6">
    <location>
        <begin position="70"/>
        <end position="91"/>
    </location>
</feature>
<comment type="subcellular location">
    <subcellularLocation>
        <location evidence="1">Membrane</location>
        <topology evidence="1">Multi-pass membrane protein</topology>
    </subcellularLocation>
</comment>
<comment type="caution">
    <text evidence="7">The sequence shown here is derived from an EMBL/GenBank/DDBJ whole genome shotgun (WGS) entry which is preliminary data.</text>
</comment>
<feature type="transmembrane region" description="Helical" evidence="6">
    <location>
        <begin position="6"/>
        <end position="26"/>
    </location>
</feature>
<gene>
    <name evidence="7" type="ORF">GCM10009710_16030</name>
</gene>
<feature type="transmembrane region" description="Helical" evidence="6">
    <location>
        <begin position="112"/>
        <end position="136"/>
    </location>
</feature>
<evidence type="ECO:0000256" key="3">
    <source>
        <dbReference type="ARBA" id="ARBA00022692"/>
    </source>
</evidence>
<dbReference type="Proteomes" id="UP001501057">
    <property type="component" value="Unassembled WGS sequence"/>
</dbReference>
<evidence type="ECO:0000256" key="5">
    <source>
        <dbReference type="ARBA" id="ARBA00023136"/>
    </source>
</evidence>